<sequence length="461" mass="47469">MLPVAGKQLLPLVGGGSQTPGAAEPGTQDAGKAFGDVYKDEAPRAAPAPESSSGPDGERGGGKNLQSDGENLPPAGQATAEAEADTPAQTDTAAGAASGRDQTAQGDTASAEELLVSTTASPVPTPTPYQPAVQDKRPAESAPDTASELQPVHPALGANLAEQLAEAHAVDDTEGRLPGAVASPVVAPPAAAVPRRMLQAGKASDTTPGLRLTEPGLPSPPQVLPQAVSQPAVEGRPLATQDLRSLPAVGMPNLADVVAPAKDGNGRSFADRMFPDALVPRIADAPQPTASATASLLGQPLSGVMAEGAGELQLAQRAEGSALLRPGDRAWNSEFAGRLTVMVKNGVQEASLQLHPADLGRLEIQIATDGDQTRVHFLVQNAMAREAIEQAMPRLREMLEQSGLQLAQSDVADQSQSQGRERTFAGDDGRDVSRLEDSLSTEDVVGPLRSAQPRGMIDHYV</sequence>
<dbReference type="PANTHER" id="PTHR37533:SF2">
    <property type="entry name" value="FLAGELLAR HOOK-LENGTH CONTROL PROTEIN"/>
    <property type="match status" value="1"/>
</dbReference>
<feature type="region of interest" description="Disordered" evidence="1">
    <location>
        <begin position="201"/>
        <end position="232"/>
    </location>
</feature>
<dbReference type="Proteomes" id="UP000235005">
    <property type="component" value="Unassembled WGS sequence"/>
</dbReference>
<dbReference type="InterPro" id="IPR052563">
    <property type="entry name" value="FliK"/>
</dbReference>
<reference evidence="3 4" key="1">
    <citation type="submission" date="2018-01" db="EMBL/GenBank/DDBJ databases">
        <title>The draft genome sequence of Halioglobus lutimaris HF004.</title>
        <authorList>
            <person name="Du Z.-J."/>
            <person name="Shi M.-J."/>
        </authorList>
    </citation>
    <scope>NUCLEOTIDE SEQUENCE [LARGE SCALE GENOMIC DNA]</scope>
    <source>
        <strain evidence="3 4">HF004</strain>
    </source>
</reference>
<name>A0A2N5X1H1_9GAMM</name>
<dbReference type="EMBL" id="PKUS01000016">
    <property type="protein sequence ID" value="PLW68300.1"/>
    <property type="molecule type" value="Genomic_DNA"/>
</dbReference>
<proteinExistence type="predicted"/>
<dbReference type="OrthoDB" id="1792985at2"/>
<dbReference type="InterPro" id="IPR021136">
    <property type="entry name" value="Flagellar_hook_control-like_C"/>
</dbReference>
<evidence type="ECO:0000259" key="2">
    <source>
        <dbReference type="Pfam" id="PF02120"/>
    </source>
</evidence>
<evidence type="ECO:0000313" key="3">
    <source>
        <dbReference type="EMBL" id="PLW68300.1"/>
    </source>
</evidence>
<dbReference type="InterPro" id="IPR038610">
    <property type="entry name" value="FliK-like_C_sf"/>
</dbReference>
<dbReference type="CDD" id="cd17470">
    <property type="entry name" value="T3SS_Flik_C"/>
    <property type="match status" value="1"/>
</dbReference>
<dbReference type="Gene3D" id="3.30.750.140">
    <property type="match status" value="1"/>
</dbReference>
<gene>
    <name evidence="3" type="ORF">C0039_12955</name>
</gene>
<feature type="compositionally biased region" description="Low complexity" evidence="1">
    <location>
        <begin position="407"/>
        <end position="418"/>
    </location>
</feature>
<feature type="compositionally biased region" description="Low complexity" evidence="1">
    <location>
        <begin position="44"/>
        <end position="55"/>
    </location>
</feature>
<feature type="region of interest" description="Disordered" evidence="1">
    <location>
        <begin position="1"/>
        <end position="147"/>
    </location>
</feature>
<feature type="domain" description="Flagellar hook-length control protein-like C-terminal" evidence="2">
    <location>
        <begin position="338"/>
        <end position="419"/>
    </location>
</feature>
<feature type="region of interest" description="Disordered" evidence="1">
    <location>
        <begin position="407"/>
        <end position="461"/>
    </location>
</feature>
<feature type="compositionally biased region" description="Basic and acidic residues" evidence="1">
    <location>
        <begin position="419"/>
        <end position="437"/>
    </location>
</feature>
<dbReference type="PANTHER" id="PTHR37533">
    <property type="entry name" value="FLAGELLAR HOOK-LENGTH CONTROL PROTEIN"/>
    <property type="match status" value="1"/>
</dbReference>
<accession>A0A2N5X1H1</accession>
<protein>
    <recommendedName>
        <fullName evidence="2">Flagellar hook-length control protein-like C-terminal domain-containing protein</fullName>
    </recommendedName>
</protein>
<organism evidence="3 4">
    <name type="scientific">Pseudohalioglobus lutimaris</name>
    <dbReference type="NCBI Taxonomy" id="1737061"/>
    <lineage>
        <taxon>Bacteria</taxon>
        <taxon>Pseudomonadati</taxon>
        <taxon>Pseudomonadota</taxon>
        <taxon>Gammaproteobacteria</taxon>
        <taxon>Cellvibrionales</taxon>
        <taxon>Halieaceae</taxon>
        <taxon>Pseudohalioglobus</taxon>
    </lineage>
</organism>
<evidence type="ECO:0000256" key="1">
    <source>
        <dbReference type="SAM" id="MobiDB-lite"/>
    </source>
</evidence>
<evidence type="ECO:0000313" key="4">
    <source>
        <dbReference type="Proteomes" id="UP000235005"/>
    </source>
</evidence>
<dbReference type="RefSeq" id="WP_101518280.1">
    <property type="nucleotide sequence ID" value="NZ_PKUS01000016.1"/>
</dbReference>
<dbReference type="AlphaFoldDB" id="A0A2N5X1H1"/>
<dbReference type="Pfam" id="PF02120">
    <property type="entry name" value="Flg_hook"/>
    <property type="match status" value="1"/>
</dbReference>
<comment type="caution">
    <text evidence="3">The sequence shown here is derived from an EMBL/GenBank/DDBJ whole genome shotgun (WGS) entry which is preliminary data.</text>
</comment>
<keyword evidence="4" id="KW-1185">Reference proteome</keyword>